<dbReference type="PANTHER" id="PTHR12549:SF11">
    <property type="entry name" value="LYSINE-SPECIFIC DEMETHYLASE JMJ25"/>
    <property type="match status" value="1"/>
</dbReference>
<proteinExistence type="inferred from homology"/>
<comment type="similarity">
    <text evidence="2">Belongs to the JARID1 histone demethylase family.</text>
</comment>
<evidence type="ECO:0000256" key="1">
    <source>
        <dbReference type="ARBA" id="ARBA00004123"/>
    </source>
</evidence>
<evidence type="ECO:0000313" key="5">
    <source>
        <dbReference type="EMBL" id="KAK9912172.1"/>
    </source>
</evidence>
<dbReference type="GO" id="GO:0003712">
    <property type="term" value="F:transcription coregulator activity"/>
    <property type="evidence" value="ECO:0007669"/>
    <property type="project" value="TreeGrafter"/>
</dbReference>
<evidence type="ECO:0000313" key="6">
    <source>
        <dbReference type="Proteomes" id="UP001457282"/>
    </source>
</evidence>
<dbReference type="PANTHER" id="PTHR12549">
    <property type="entry name" value="JMJC DOMAIN-CONTAINING HISTONE DEMETHYLATION PROTEIN"/>
    <property type="match status" value="1"/>
</dbReference>
<keyword evidence="3" id="KW-0479">Metal-binding</keyword>
<dbReference type="GO" id="GO:0000785">
    <property type="term" value="C:chromatin"/>
    <property type="evidence" value="ECO:0007669"/>
    <property type="project" value="TreeGrafter"/>
</dbReference>
<sequence length="277" mass="31209">MGEESNDVLEIKKKNNVGEENNDLSIRRKGTCSDGAVDTTVKEPDNMGKMHILASTTVTSTKATASIEKQTYAFTKDRAADITAKEPHNMEKDISASTTITSTTISSTKTAASTENKQTTIVEIQHDDFEHFQWHLKRGDHVIESNALENGSGRFDKKNEPQIFKTKEFPLSAEFEKCLHRHGAEFLSCLPFEEYTHPSKGSFNLAIHLPEISKKPNMEPKSYIVYGFAQELRRGDSITMLHCDMFDAVNILTYFGEVLLKPEQLAAIKELKKKYKD</sequence>
<evidence type="ECO:0000256" key="3">
    <source>
        <dbReference type="ARBA" id="ARBA00022723"/>
    </source>
</evidence>
<protein>
    <submittedName>
        <fullName evidence="5">Uncharacterized protein</fullName>
    </submittedName>
</protein>
<dbReference type="InterPro" id="IPR045109">
    <property type="entry name" value="LSDs-like"/>
</dbReference>
<dbReference type="GO" id="GO:0046872">
    <property type="term" value="F:metal ion binding"/>
    <property type="evidence" value="ECO:0007669"/>
    <property type="project" value="UniProtKB-KW"/>
</dbReference>
<reference evidence="5 6" key="1">
    <citation type="journal article" date="2023" name="G3 (Bethesda)">
        <title>A chromosome-length genome assembly and annotation of blackberry (Rubus argutus, cv. 'Hillquist').</title>
        <authorList>
            <person name="Bruna T."/>
            <person name="Aryal R."/>
            <person name="Dudchenko O."/>
            <person name="Sargent D.J."/>
            <person name="Mead D."/>
            <person name="Buti M."/>
            <person name="Cavallini A."/>
            <person name="Hytonen T."/>
            <person name="Andres J."/>
            <person name="Pham M."/>
            <person name="Weisz D."/>
            <person name="Mascagni F."/>
            <person name="Usai G."/>
            <person name="Natali L."/>
            <person name="Bassil N."/>
            <person name="Fernandez G.E."/>
            <person name="Lomsadze A."/>
            <person name="Armour M."/>
            <person name="Olukolu B."/>
            <person name="Poorten T."/>
            <person name="Britton C."/>
            <person name="Davik J."/>
            <person name="Ashrafi H."/>
            <person name="Aiden E.L."/>
            <person name="Borodovsky M."/>
            <person name="Worthington M."/>
        </authorList>
    </citation>
    <scope>NUCLEOTIDE SEQUENCE [LARGE SCALE GENOMIC DNA]</scope>
    <source>
        <strain evidence="5">PI 553951</strain>
    </source>
</reference>
<dbReference type="EMBL" id="JBEDUW010000007">
    <property type="protein sequence ID" value="KAK9912172.1"/>
    <property type="molecule type" value="Genomic_DNA"/>
</dbReference>
<accession>A0AAW1VZG4</accession>
<dbReference type="Proteomes" id="UP001457282">
    <property type="component" value="Unassembled WGS sequence"/>
</dbReference>
<dbReference type="Gene3D" id="2.60.120.650">
    <property type="entry name" value="Cupin"/>
    <property type="match status" value="1"/>
</dbReference>
<evidence type="ECO:0000256" key="2">
    <source>
        <dbReference type="ARBA" id="ARBA00006801"/>
    </source>
</evidence>
<dbReference type="GO" id="GO:0006357">
    <property type="term" value="P:regulation of transcription by RNA polymerase II"/>
    <property type="evidence" value="ECO:0007669"/>
    <property type="project" value="TreeGrafter"/>
</dbReference>
<name>A0AAW1VZG4_RUBAR</name>
<dbReference type="AlphaFoldDB" id="A0AAW1VZG4"/>
<evidence type="ECO:0000256" key="4">
    <source>
        <dbReference type="ARBA" id="ARBA00023242"/>
    </source>
</evidence>
<comment type="caution">
    <text evidence="5">The sequence shown here is derived from an EMBL/GenBank/DDBJ whole genome shotgun (WGS) entry which is preliminary data.</text>
</comment>
<dbReference type="GO" id="GO:0031490">
    <property type="term" value="F:chromatin DNA binding"/>
    <property type="evidence" value="ECO:0007669"/>
    <property type="project" value="TreeGrafter"/>
</dbReference>
<keyword evidence="6" id="KW-1185">Reference proteome</keyword>
<comment type="subcellular location">
    <subcellularLocation>
        <location evidence="1">Nucleus</location>
    </subcellularLocation>
</comment>
<dbReference type="GO" id="GO:0032454">
    <property type="term" value="F:histone H3K9 demethylase activity"/>
    <property type="evidence" value="ECO:0007669"/>
    <property type="project" value="InterPro"/>
</dbReference>
<gene>
    <name evidence="5" type="ORF">M0R45_036044</name>
</gene>
<keyword evidence="4" id="KW-0539">Nucleus</keyword>
<dbReference type="GO" id="GO:0000118">
    <property type="term" value="C:histone deacetylase complex"/>
    <property type="evidence" value="ECO:0007669"/>
    <property type="project" value="TreeGrafter"/>
</dbReference>
<organism evidence="5 6">
    <name type="scientific">Rubus argutus</name>
    <name type="common">Southern blackberry</name>
    <dbReference type="NCBI Taxonomy" id="59490"/>
    <lineage>
        <taxon>Eukaryota</taxon>
        <taxon>Viridiplantae</taxon>
        <taxon>Streptophyta</taxon>
        <taxon>Embryophyta</taxon>
        <taxon>Tracheophyta</taxon>
        <taxon>Spermatophyta</taxon>
        <taxon>Magnoliopsida</taxon>
        <taxon>eudicotyledons</taxon>
        <taxon>Gunneridae</taxon>
        <taxon>Pentapetalae</taxon>
        <taxon>rosids</taxon>
        <taxon>fabids</taxon>
        <taxon>Rosales</taxon>
        <taxon>Rosaceae</taxon>
        <taxon>Rosoideae</taxon>
        <taxon>Rosoideae incertae sedis</taxon>
        <taxon>Rubus</taxon>
    </lineage>
</organism>